<keyword evidence="8" id="KW-0472">Membrane</keyword>
<dbReference type="InterPro" id="IPR040165">
    <property type="entry name" value="Diminuto-like"/>
</dbReference>
<dbReference type="Proteomes" id="UP001165079">
    <property type="component" value="Unassembled WGS sequence"/>
</dbReference>
<proteinExistence type="predicted"/>
<dbReference type="InterPro" id="IPR016169">
    <property type="entry name" value="FAD-bd_PCMH_sub2"/>
</dbReference>
<evidence type="ECO:0000259" key="9">
    <source>
        <dbReference type="PROSITE" id="PS51387"/>
    </source>
</evidence>
<evidence type="ECO:0000256" key="7">
    <source>
        <dbReference type="ARBA" id="ARBA00023002"/>
    </source>
</evidence>
<dbReference type="SUPFAM" id="SSF55103">
    <property type="entry name" value="FAD-linked oxidases, C-terminal domain"/>
    <property type="match status" value="1"/>
</dbReference>
<dbReference type="InterPro" id="IPR006094">
    <property type="entry name" value="Oxid_FAD_bind_N"/>
</dbReference>
<accession>A0A9W6SIK1</accession>
<dbReference type="InterPro" id="IPR016164">
    <property type="entry name" value="FAD-linked_Oxase-like_C"/>
</dbReference>
<evidence type="ECO:0000256" key="8">
    <source>
        <dbReference type="ARBA" id="ARBA00023136"/>
    </source>
</evidence>
<dbReference type="PANTHER" id="PTHR10801:SF0">
    <property type="entry name" value="DELTA(24)-STEROL REDUCTASE"/>
    <property type="match status" value="1"/>
</dbReference>
<keyword evidence="11" id="KW-1185">Reference proteome</keyword>
<evidence type="ECO:0000256" key="5">
    <source>
        <dbReference type="ARBA" id="ARBA00022827"/>
    </source>
</evidence>
<dbReference type="GO" id="GO:0071949">
    <property type="term" value="F:FAD binding"/>
    <property type="evidence" value="ECO:0007669"/>
    <property type="project" value="InterPro"/>
</dbReference>
<gene>
    <name evidence="10" type="ORF">Afil01_14700</name>
</gene>
<keyword evidence="4" id="KW-0812">Transmembrane</keyword>
<dbReference type="GO" id="GO:0016020">
    <property type="term" value="C:membrane"/>
    <property type="evidence" value="ECO:0007669"/>
    <property type="project" value="UniProtKB-SubCell"/>
</dbReference>
<evidence type="ECO:0000256" key="6">
    <source>
        <dbReference type="ARBA" id="ARBA00022989"/>
    </source>
</evidence>
<evidence type="ECO:0000256" key="3">
    <source>
        <dbReference type="ARBA" id="ARBA00022630"/>
    </source>
</evidence>
<dbReference type="RefSeq" id="WP_285661828.1">
    <property type="nucleotide sequence ID" value="NZ_BSTX01000001.1"/>
</dbReference>
<dbReference type="PANTHER" id="PTHR10801">
    <property type="entry name" value="24-DEHYDROCHOLESTEROL REDUCTASE"/>
    <property type="match status" value="1"/>
</dbReference>
<organism evidence="10 11">
    <name type="scientific">Actinorhabdospora filicis</name>
    <dbReference type="NCBI Taxonomy" id="1785913"/>
    <lineage>
        <taxon>Bacteria</taxon>
        <taxon>Bacillati</taxon>
        <taxon>Actinomycetota</taxon>
        <taxon>Actinomycetes</taxon>
        <taxon>Micromonosporales</taxon>
        <taxon>Micromonosporaceae</taxon>
        <taxon>Actinorhabdospora</taxon>
    </lineage>
</organism>
<dbReference type="SUPFAM" id="SSF56176">
    <property type="entry name" value="FAD-binding/transporter-associated domain-like"/>
    <property type="match status" value="1"/>
</dbReference>
<dbReference type="PROSITE" id="PS51387">
    <property type="entry name" value="FAD_PCMH"/>
    <property type="match status" value="1"/>
</dbReference>
<dbReference type="Pfam" id="PF01565">
    <property type="entry name" value="FAD_binding_4"/>
    <property type="match status" value="1"/>
</dbReference>
<evidence type="ECO:0000256" key="1">
    <source>
        <dbReference type="ARBA" id="ARBA00004167"/>
    </source>
</evidence>
<keyword evidence="3" id="KW-0285">Flavoprotein</keyword>
<evidence type="ECO:0000256" key="2">
    <source>
        <dbReference type="ARBA" id="ARBA00012405"/>
    </source>
</evidence>
<keyword evidence="6" id="KW-1133">Transmembrane helix</keyword>
<keyword evidence="7" id="KW-0560">Oxidoreductase</keyword>
<protein>
    <recommendedName>
        <fullName evidence="2">Delta(24)-sterol reductase</fullName>
        <ecNumber evidence="2">1.3.1.72</ecNumber>
    </recommendedName>
</protein>
<evidence type="ECO:0000313" key="10">
    <source>
        <dbReference type="EMBL" id="GLZ76663.1"/>
    </source>
</evidence>
<dbReference type="EMBL" id="BSTX01000001">
    <property type="protein sequence ID" value="GLZ76663.1"/>
    <property type="molecule type" value="Genomic_DNA"/>
</dbReference>
<reference evidence="10" key="1">
    <citation type="submission" date="2023-03" db="EMBL/GenBank/DDBJ databases">
        <title>Actinorhabdospora filicis NBRC 111898.</title>
        <authorList>
            <person name="Ichikawa N."/>
            <person name="Sato H."/>
            <person name="Tonouchi N."/>
        </authorList>
    </citation>
    <scope>NUCLEOTIDE SEQUENCE</scope>
    <source>
        <strain evidence="10">NBRC 111898</strain>
    </source>
</reference>
<dbReference type="Gene3D" id="3.30.465.10">
    <property type="match status" value="1"/>
</dbReference>
<sequence length="457" mass="51072">MADAYGIHRRAVTRLGDALAALPPDAPLRLAKQSSNLFRFGARDTAPGLPTMGLDRVIRIDPEARTAEVGGLITYDALVAATLPHGLMPKVVPQLKTITLGGAVAGLGIESASFRNGLPHESVREMDVLTGAGELVTVVPGGEHDALWRGLPNSYGTLGYALRLVIDLEPVKPFVTVRHLRFDDAASCFKTMDELTRTRVHEGHSVDFLDGVVFSPEEMYLSVGTFADEAPYASDYTGMGVYYKSLRTRTIDHLRVGDYLWRWDTDWFWCSAAFGVQNPAVRALWPKRLRRSDVYRRLVALDRRHGLTARLGAMRGQRAELVVQDVELPIERAAEFLADFCAEVPIRPIWLCPLALSDSAQWPLYPLAPGRMYVNFGFWATAPLAPGQSPDHHNLFVERLVDDLGGHKSLYSTVHYDRDAFWRHYNGEAYRGLKDRYDPRGRFPDLYRKVTGDHTTV</sequence>
<dbReference type="GO" id="GO:0050614">
    <property type="term" value="F:Delta24-sterol reductase activity"/>
    <property type="evidence" value="ECO:0007669"/>
    <property type="project" value="UniProtKB-EC"/>
</dbReference>
<comment type="caution">
    <text evidence="10">The sequence shown here is derived from an EMBL/GenBank/DDBJ whole genome shotgun (WGS) entry which is preliminary data.</text>
</comment>
<dbReference type="InterPro" id="IPR016166">
    <property type="entry name" value="FAD-bd_PCMH"/>
</dbReference>
<dbReference type="InterPro" id="IPR036318">
    <property type="entry name" value="FAD-bd_PCMH-like_sf"/>
</dbReference>
<name>A0A9W6SIK1_9ACTN</name>
<dbReference type="AlphaFoldDB" id="A0A9W6SIK1"/>
<evidence type="ECO:0000313" key="11">
    <source>
        <dbReference type="Proteomes" id="UP001165079"/>
    </source>
</evidence>
<keyword evidence="5" id="KW-0274">FAD</keyword>
<evidence type="ECO:0000256" key="4">
    <source>
        <dbReference type="ARBA" id="ARBA00022692"/>
    </source>
</evidence>
<feature type="domain" description="FAD-binding PCMH-type" evidence="9">
    <location>
        <begin position="1"/>
        <end position="171"/>
    </location>
</feature>
<comment type="subcellular location">
    <subcellularLocation>
        <location evidence="1">Membrane</location>
        <topology evidence="1">Single-pass membrane protein</topology>
    </subcellularLocation>
</comment>
<dbReference type="EC" id="1.3.1.72" evidence="2"/>